<keyword evidence="3" id="KW-1185">Reference proteome</keyword>
<dbReference type="InterPro" id="IPR002376">
    <property type="entry name" value="Formyl_transf_N"/>
</dbReference>
<dbReference type="OrthoDB" id="467573at2"/>
<accession>W8WXY1</accession>
<evidence type="ECO:0000259" key="1">
    <source>
        <dbReference type="Pfam" id="PF00551"/>
    </source>
</evidence>
<organism evidence="2 3">
    <name type="scientific">Castellaniella defragrans (strain DSM 12143 / CCUG 39792 / 65Phen)</name>
    <name type="common">Alcaligenes defragrans</name>
    <dbReference type="NCBI Taxonomy" id="1437824"/>
    <lineage>
        <taxon>Bacteria</taxon>
        <taxon>Pseudomonadati</taxon>
        <taxon>Pseudomonadota</taxon>
        <taxon>Betaproteobacteria</taxon>
        <taxon>Burkholderiales</taxon>
        <taxon>Alcaligenaceae</taxon>
        <taxon>Castellaniella</taxon>
    </lineage>
</organism>
<sequence>MTGAPYLYASGDLLENRNTYFYTPFGGQDFLRAWRDQRMAILAACDPSPGGTAQTPERPAPVIQILQRLKTALAAASLPAADRLTLDRILQRFEVSKRLHDDYTAAWKPQDPARYHGPERYLLLAEVLVRAAASAADLRYLNGLLKCVDTLTSDGMAATAIRSGAARLRAILDQERQLVDRIATRSQAPHGQAAAAIEPLRPRTASITLHGIGLAAAPTARSQAYVQTLAACGLHPEFVLLLGDHSPKPAIAAPRPTRHWHGIPLVDLDEPVIATCRRAGIPTHAIQASSINEAPALDALRRLRPHTLIYSGAGGQIVSPEALGMETRFLHMHAGHIPEYRGSTTIYYALLNGERPAVTAIFLDARIDTGGILVRRSYPMPERNIDIDRVYDASVRADTLVRLLHDYAATGSFPVPRPQAQDEGATYFVIHPVLKHLAILSLPDHEHG</sequence>
<dbReference type="InterPro" id="IPR036477">
    <property type="entry name" value="Formyl_transf_N_sf"/>
</dbReference>
<dbReference type="Pfam" id="PF00551">
    <property type="entry name" value="Formyl_trans_N"/>
    <property type="match status" value="1"/>
</dbReference>
<dbReference type="AlphaFoldDB" id="W8WXY1"/>
<dbReference type="Gene3D" id="3.40.50.170">
    <property type="entry name" value="Formyl transferase, N-terminal domain"/>
    <property type="match status" value="1"/>
</dbReference>
<dbReference type="HOGENOM" id="CLU_610710_0_0_4"/>
<keyword evidence="2" id="KW-0808">Transferase</keyword>
<dbReference type="RefSeq" id="WP_043682765.1">
    <property type="nucleotide sequence ID" value="NZ_HG916765.1"/>
</dbReference>
<reference evidence="2 3" key="1">
    <citation type="journal article" date="2014" name="BMC Microbiol.">
        <title>The oxygen-independent metabolism of cyclic monoterpenes in Castellaniella defragrans 65Phen.</title>
        <authorList>
            <person name="Petasch J."/>
            <person name="Disch E.M."/>
            <person name="Markert S."/>
            <person name="Becher D."/>
            <person name="Schweder T."/>
            <person name="Huttel B."/>
            <person name="Reinhardt R."/>
            <person name="Harder J."/>
        </authorList>
    </citation>
    <scope>NUCLEOTIDE SEQUENCE [LARGE SCALE GENOMIC DNA]</scope>
    <source>
        <strain evidence="2">65Phen</strain>
    </source>
</reference>
<dbReference type="KEGG" id="cdn:BN940_10766"/>
<evidence type="ECO:0000313" key="3">
    <source>
        <dbReference type="Proteomes" id="UP000019805"/>
    </source>
</evidence>
<gene>
    <name evidence="2" type="ORF">BN940_10766</name>
</gene>
<dbReference type="EMBL" id="HG916765">
    <property type="protein sequence ID" value="CDM24613.1"/>
    <property type="molecule type" value="Genomic_DNA"/>
</dbReference>
<proteinExistence type="predicted"/>
<feature type="domain" description="Formyl transferase N-terminal" evidence="1">
    <location>
        <begin position="272"/>
        <end position="382"/>
    </location>
</feature>
<dbReference type="Proteomes" id="UP000019805">
    <property type="component" value="Chromosome"/>
</dbReference>
<protein>
    <submittedName>
        <fullName evidence="2">Methionyl-tRNA formyltransferase</fullName>
    </submittedName>
</protein>
<dbReference type="eggNOG" id="COG0223">
    <property type="taxonomic scope" value="Bacteria"/>
</dbReference>
<dbReference type="SUPFAM" id="SSF53328">
    <property type="entry name" value="Formyltransferase"/>
    <property type="match status" value="1"/>
</dbReference>
<dbReference type="STRING" id="1437824.BN940_10766"/>
<dbReference type="GO" id="GO:0016740">
    <property type="term" value="F:transferase activity"/>
    <property type="evidence" value="ECO:0007669"/>
    <property type="project" value="UniProtKB-KW"/>
</dbReference>
<name>W8WXY1_CASD6</name>
<evidence type="ECO:0000313" key="2">
    <source>
        <dbReference type="EMBL" id="CDM24613.1"/>
    </source>
</evidence>